<dbReference type="OrthoDB" id="7560678at2"/>
<accession>A0A4R6TAW9</accession>
<comment type="caution">
    <text evidence="2">The sequence shown here is derived from an EMBL/GenBank/DDBJ whole genome shotgun (WGS) entry which is preliminary data.</text>
</comment>
<dbReference type="EMBL" id="SNYF01000005">
    <property type="protein sequence ID" value="TDQ19373.1"/>
    <property type="molecule type" value="Genomic_DNA"/>
</dbReference>
<organism evidence="2 3">
    <name type="scientific">Algoriphagus boseongensis</name>
    <dbReference type="NCBI Taxonomy" id="1442587"/>
    <lineage>
        <taxon>Bacteria</taxon>
        <taxon>Pseudomonadati</taxon>
        <taxon>Bacteroidota</taxon>
        <taxon>Cytophagia</taxon>
        <taxon>Cytophagales</taxon>
        <taxon>Cyclobacteriaceae</taxon>
        <taxon>Algoriphagus</taxon>
    </lineage>
</organism>
<dbReference type="PANTHER" id="PTHR12526:SF630">
    <property type="entry name" value="GLYCOSYLTRANSFERASE"/>
    <property type="match status" value="1"/>
</dbReference>
<keyword evidence="2" id="KW-0808">Transferase</keyword>
<evidence type="ECO:0000259" key="1">
    <source>
        <dbReference type="Pfam" id="PF00534"/>
    </source>
</evidence>
<keyword evidence="3" id="KW-1185">Reference proteome</keyword>
<dbReference type="PANTHER" id="PTHR12526">
    <property type="entry name" value="GLYCOSYLTRANSFERASE"/>
    <property type="match status" value="1"/>
</dbReference>
<dbReference type="GO" id="GO:0016757">
    <property type="term" value="F:glycosyltransferase activity"/>
    <property type="evidence" value="ECO:0007669"/>
    <property type="project" value="InterPro"/>
</dbReference>
<reference evidence="2 3" key="1">
    <citation type="submission" date="2019-03" db="EMBL/GenBank/DDBJ databases">
        <title>Genomic Encyclopedia of Type Strains, Phase III (KMG-III): the genomes of soil and plant-associated and newly described type strains.</title>
        <authorList>
            <person name="Whitman W."/>
        </authorList>
    </citation>
    <scope>NUCLEOTIDE SEQUENCE [LARGE SCALE GENOMIC DNA]</scope>
    <source>
        <strain evidence="2 3">CECT 8446</strain>
    </source>
</reference>
<evidence type="ECO:0000313" key="2">
    <source>
        <dbReference type="EMBL" id="TDQ19373.1"/>
    </source>
</evidence>
<dbReference type="RefSeq" id="WP_133553619.1">
    <property type="nucleotide sequence ID" value="NZ_SNYF01000005.1"/>
</dbReference>
<feature type="domain" description="Glycosyl transferase family 1" evidence="1">
    <location>
        <begin position="171"/>
        <end position="324"/>
    </location>
</feature>
<protein>
    <submittedName>
        <fullName evidence="2">Glycosyltransferase involved in cell wall biosynthesis</fullName>
    </submittedName>
</protein>
<gene>
    <name evidence="2" type="ORF">DFQ04_1194</name>
</gene>
<evidence type="ECO:0000313" key="3">
    <source>
        <dbReference type="Proteomes" id="UP000294535"/>
    </source>
</evidence>
<dbReference type="SUPFAM" id="SSF53756">
    <property type="entry name" value="UDP-Glycosyltransferase/glycogen phosphorylase"/>
    <property type="match status" value="1"/>
</dbReference>
<dbReference type="Pfam" id="PF00534">
    <property type="entry name" value="Glycos_transf_1"/>
    <property type="match status" value="1"/>
</dbReference>
<dbReference type="Proteomes" id="UP000294535">
    <property type="component" value="Unassembled WGS sequence"/>
</dbReference>
<name>A0A4R6TAW9_9BACT</name>
<dbReference type="InterPro" id="IPR001296">
    <property type="entry name" value="Glyco_trans_1"/>
</dbReference>
<dbReference type="CDD" id="cd03801">
    <property type="entry name" value="GT4_PimA-like"/>
    <property type="match status" value="1"/>
</dbReference>
<dbReference type="Gene3D" id="3.40.50.2000">
    <property type="entry name" value="Glycogen Phosphorylase B"/>
    <property type="match status" value="2"/>
</dbReference>
<dbReference type="AlphaFoldDB" id="A0A4R6TAW9"/>
<sequence>MNVAHVIVNNLGGITSLVQNLVLYKGKKALPQELVVLDIKNNPNQKALLDTEVEKITRYFPLNPLDNWYYTYGKLAKMLSEGEGILVSNDQYDLIMLQAFNIPRKVVQLVHDPYNVELSLKFHDVIDHFITHSCYIYDILKAQLPHRATDLTYVPYGIPLHPPVMRELRLEKSLKTVFLGRHDKAKGVYDLYEIDRILKEWNVQVDWLILGKGPETGGLHQQWNGQPHVVFETPATYTDLMTALGSADVMVFPTKFEGFPVALLECMSRGCVPVVTDLPGGIRELVEDGITGFKCPINSNEEFAAAVEKLHHNRALLLQMQNNASHIVFELYNAVHQSPSYQQVFHTVAVADSVPRHHTVNRKIGSRLDQPFFPNIITSLIRRMI</sequence>
<proteinExistence type="predicted"/>